<sequence>MEANFLTAVFLPLALFIIMIFPGVVTTGVLLRERNNFISYVIDVGWATLVLNVVAMALSFVIATLTRLGEERVTAITIEVGIQNGTLAIAIASTPTLLNTPTMAIPGAIYGLLMFVTGARFAW</sequence>
<keyword evidence="3" id="KW-1185">Reference proteome</keyword>
<dbReference type="InterPro" id="IPR038770">
    <property type="entry name" value="Na+/solute_symporter_sf"/>
</dbReference>
<reference evidence="2 3" key="1">
    <citation type="submission" date="2017-11" db="EMBL/GenBank/DDBJ databases">
        <title>Complete genome of a free-living desiccation-tolerant cyanobacterium and its photosynthetic adaptation to extreme terrestrial habitat.</title>
        <authorList>
            <person name="Shang J."/>
        </authorList>
    </citation>
    <scope>NUCLEOTIDE SEQUENCE [LARGE SCALE GENOMIC DNA]</scope>
    <source>
        <strain evidence="2 3">CCNUN1</strain>
    </source>
</reference>
<evidence type="ECO:0000313" key="3">
    <source>
        <dbReference type="Proteomes" id="UP000232003"/>
    </source>
</evidence>
<dbReference type="Gene3D" id="1.20.1530.20">
    <property type="match status" value="1"/>
</dbReference>
<dbReference type="Proteomes" id="UP000232003">
    <property type="component" value="Chromosome"/>
</dbReference>
<dbReference type="RefSeq" id="WP_225912128.1">
    <property type="nucleotide sequence ID" value="NZ_CAWNNC010000001.1"/>
</dbReference>
<dbReference type="AlphaFoldDB" id="A0A2K8SUQ1"/>
<keyword evidence="1" id="KW-0812">Transmembrane</keyword>
<feature type="transmembrane region" description="Helical" evidence="1">
    <location>
        <begin position="103"/>
        <end position="122"/>
    </location>
</feature>
<accession>A0A2K8SUQ1</accession>
<keyword evidence="1" id="KW-0472">Membrane</keyword>
<dbReference type="KEGG" id="nfl:COO91_05039"/>
<evidence type="ECO:0000256" key="1">
    <source>
        <dbReference type="SAM" id="Phobius"/>
    </source>
</evidence>
<feature type="transmembrane region" description="Helical" evidence="1">
    <location>
        <begin position="6"/>
        <end position="31"/>
    </location>
</feature>
<organism evidence="2 3">
    <name type="scientific">Nostoc flagelliforme CCNUN1</name>
    <dbReference type="NCBI Taxonomy" id="2038116"/>
    <lineage>
        <taxon>Bacteria</taxon>
        <taxon>Bacillati</taxon>
        <taxon>Cyanobacteriota</taxon>
        <taxon>Cyanophyceae</taxon>
        <taxon>Nostocales</taxon>
        <taxon>Nostocaceae</taxon>
        <taxon>Nostoc</taxon>
    </lineage>
</organism>
<protein>
    <submittedName>
        <fullName evidence="2">Putative Na+-dependent transporter</fullName>
    </submittedName>
</protein>
<proteinExistence type="predicted"/>
<gene>
    <name evidence="2" type="ORF">COO91_05039</name>
</gene>
<name>A0A2K8SUQ1_9NOSO</name>
<evidence type="ECO:0000313" key="2">
    <source>
        <dbReference type="EMBL" id="AUB39053.1"/>
    </source>
</evidence>
<keyword evidence="1" id="KW-1133">Transmembrane helix</keyword>
<dbReference type="EMBL" id="CP024785">
    <property type="protein sequence ID" value="AUB39053.1"/>
    <property type="molecule type" value="Genomic_DNA"/>
</dbReference>
<feature type="transmembrane region" description="Helical" evidence="1">
    <location>
        <begin position="38"/>
        <end position="63"/>
    </location>
</feature>